<dbReference type="RefSeq" id="WP_317469101.1">
    <property type="nucleotide sequence ID" value="NZ_JAWLKJ010000001.1"/>
</dbReference>
<dbReference type="EMBL" id="JAWLKJ010000001">
    <property type="protein sequence ID" value="MDV6298723.1"/>
    <property type="molecule type" value="Genomic_DNA"/>
</dbReference>
<evidence type="ECO:0000256" key="4">
    <source>
        <dbReference type="ARBA" id="ARBA00022448"/>
    </source>
</evidence>
<feature type="transmembrane region" description="Helical" evidence="18">
    <location>
        <begin position="111"/>
        <end position="135"/>
    </location>
</feature>
<dbReference type="GO" id="GO:0005886">
    <property type="term" value="C:plasma membrane"/>
    <property type="evidence" value="ECO:0007669"/>
    <property type="project" value="UniProtKB-SubCell"/>
</dbReference>
<evidence type="ECO:0000256" key="3">
    <source>
        <dbReference type="ARBA" id="ARBA00015325"/>
    </source>
</evidence>
<evidence type="ECO:0000313" key="21">
    <source>
        <dbReference type="Proteomes" id="UP001185873"/>
    </source>
</evidence>
<evidence type="ECO:0000256" key="10">
    <source>
        <dbReference type="ARBA" id="ARBA00023186"/>
    </source>
</evidence>
<comment type="subunit">
    <text evidence="12">Interacts with the Sec translocase complex via SecD. Specifically interacts with transmembrane segments of nascent integral membrane proteins during membrane integration.</text>
</comment>
<dbReference type="CDD" id="cd20070">
    <property type="entry name" value="5TM_YidC_Alb3"/>
    <property type="match status" value="1"/>
</dbReference>
<keyword evidence="9 18" id="KW-0472">Membrane</keyword>
<dbReference type="GO" id="GO:0032977">
    <property type="term" value="F:membrane insertase activity"/>
    <property type="evidence" value="ECO:0007669"/>
    <property type="project" value="InterPro"/>
</dbReference>
<evidence type="ECO:0000256" key="12">
    <source>
        <dbReference type="ARBA" id="ARBA00026028"/>
    </source>
</evidence>
<comment type="caution">
    <text evidence="20">The sequence shown here is derived from an EMBL/GenBank/DDBJ whole genome shotgun (WGS) entry which is preliminary data.</text>
</comment>
<dbReference type="Pfam" id="PF02096">
    <property type="entry name" value="60KD_IMP"/>
    <property type="match status" value="1"/>
</dbReference>
<evidence type="ECO:0000256" key="2">
    <source>
        <dbReference type="ARBA" id="ARBA00010527"/>
    </source>
</evidence>
<organism evidence="20 21">
    <name type="scientific">Dietzia maris</name>
    <dbReference type="NCBI Taxonomy" id="37915"/>
    <lineage>
        <taxon>Bacteria</taxon>
        <taxon>Bacillati</taxon>
        <taxon>Actinomycetota</taxon>
        <taxon>Actinomycetes</taxon>
        <taxon>Mycobacteriales</taxon>
        <taxon>Dietziaceae</taxon>
        <taxon>Dietzia</taxon>
    </lineage>
</organism>
<name>A0AAE4U6X6_9ACTN</name>
<proteinExistence type="inferred from homology"/>
<protein>
    <recommendedName>
        <fullName evidence="3">Membrane protein insertase YidC</fullName>
    </recommendedName>
    <alternativeName>
        <fullName evidence="15">Foldase YidC</fullName>
    </alternativeName>
    <alternativeName>
        <fullName evidence="14">Membrane integrase YidC</fullName>
    </alternativeName>
    <alternativeName>
        <fullName evidence="13">Membrane protein YidC</fullName>
    </alternativeName>
</protein>
<dbReference type="GO" id="GO:0015031">
    <property type="term" value="P:protein transport"/>
    <property type="evidence" value="ECO:0007669"/>
    <property type="project" value="UniProtKB-KW"/>
</dbReference>
<evidence type="ECO:0000256" key="8">
    <source>
        <dbReference type="ARBA" id="ARBA00022989"/>
    </source>
</evidence>
<evidence type="ECO:0000256" key="11">
    <source>
        <dbReference type="ARBA" id="ARBA00025034"/>
    </source>
</evidence>
<dbReference type="AlphaFoldDB" id="A0AAE4U6X6"/>
<evidence type="ECO:0000256" key="6">
    <source>
        <dbReference type="ARBA" id="ARBA00022692"/>
    </source>
</evidence>
<comment type="similarity">
    <text evidence="2">Belongs to the OXA1/ALB3/YidC family. Type 1 subfamily.</text>
</comment>
<evidence type="ECO:0000256" key="9">
    <source>
        <dbReference type="ARBA" id="ARBA00023136"/>
    </source>
</evidence>
<evidence type="ECO:0000256" key="7">
    <source>
        <dbReference type="ARBA" id="ARBA00022927"/>
    </source>
</evidence>
<evidence type="ECO:0000313" key="20">
    <source>
        <dbReference type="EMBL" id="MDV6298723.1"/>
    </source>
</evidence>
<dbReference type="InterPro" id="IPR047196">
    <property type="entry name" value="YidC_ALB_C"/>
</dbReference>
<evidence type="ECO:0000256" key="15">
    <source>
        <dbReference type="ARBA" id="ARBA00033342"/>
    </source>
</evidence>
<dbReference type="InterPro" id="IPR001708">
    <property type="entry name" value="YidC/ALB3/OXA1/COX18"/>
</dbReference>
<evidence type="ECO:0000256" key="1">
    <source>
        <dbReference type="ARBA" id="ARBA00004651"/>
    </source>
</evidence>
<sequence length="393" mass="42940">MRPIRRRSSLEKPVDLFAYPVSLVMKFWHWALSFVVDPDSGIAWVGSVLLLVVTVRLLLMRSMWRQQYSMRKMAQLAPKMKELQLKYKDRKSPEDRQAQAKEMQELYSGAGVNPAAGCLPLLVQIPVFLGLYYVLLNFSPPGKSIEEASTMTNGAFQPEQVASFLNAEIFGVPLASYIRMPQEVMDSLHPGLQQSDILMLAVPLFVLAGIATFINMWNSFRRQKAAKAAEQAAIAQVEAEDRAGGPFVDGEVVEIDGEKPATAADVGSEGGSTAADRRDGTAGTPGTPATAGAAGAAGPGAGAGADAAAKPQDFQSMAESMTESMNQSMKIMMYLFPFFPIVGAYFFNFPIAIGLYWLTNNIWTAVQSHFFMERLEKELPMSSREGLPPSAFM</sequence>
<feature type="compositionally biased region" description="Low complexity" evidence="17">
    <location>
        <begin position="281"/>
        <end position="294"/>
    </location>
</feature>
<dbReference type="Proteomes" id="UP001185873">
    <property type="component" value="Unassembled WGS sequence"/>
</dbReference>
<evidence type="ECO:0000259" key="19">
    <source>
        <dbReference type="Pfam" id="PF02096"/>
    </source>
</evidence>
<feature type="region of interest" description="Disordered" evidence="17">
    <location>
        <begin position="258"/>
        <end position="308"/>
    </location>
</feature>
<feature type="domain" description="Membrane insertase YidC/Oxa/ALB C-terminal" evidence="19">
    <location>
        <begin position="44"/>
        <end position="221"/>
    </location>
</feature>
<dbReference type="InterPro" id="IPR028055">
    <property type="entry name" value="YidC/Oxa/ALB_C"/>
</dbReference>
<keyword evidence="6 16" id="KW-0812">Transmembrane</keyword>
<dbReference type="NCBIfam" id="TIGR03592">
    <property type="entry name" value="yidC_oxa1_cterm"/>
    <property type="match status" value="1"/>
</dbReference>
<feature type="transmembrane region" description="Helical" evidence="18">
    <location>
        <begin position="42"/>
        <end position="64"/>
    </location>
</feature>
<comment type="function">
    <text evidence="11">Required for the insertion and/or proper folding and/or complex formation of integral membrane proteins into the membrane. Involved in integration of membrane proteins that insert both dependently and independently of the Sec translocase complex, as well as at least some lipoproteins. Aids folding of multispanning membrane proteins.</text>
</comment>
<evidence type="ECO:0000256" key="13">
    <source>
        <dbReference type="ARBA" id="ARBA00031538"/>
    </source>
</evidence>
<comment type="subcellular location">
    <subcellularLocation>
        <location evidence="1">Cell membrane</location>
        <topology evidence="1">Multi-pass membrane protein</topology>
    </subcellularLocation>
    <subcellularLocation>
        <location evidence="16">Membrane</location>
        <topology evidence="16">Multi-pass membrane protein</topology>
    </subcellularLocation>
</comment>
<dbReference type="PANTHER" id="PTHR12428:SF65">
    <property type="entry name" value="CYTOCHROME C OXIDASE ASSEMBLY PROTEIN COX18, MITOCHONDRIAL"/>
    <property type="match status" value="1"/>
</dbReference>
<feature type="transmembrane region" description="Helical" evidence="18">
    <location>
        <begin position="197"/>
        <end position="217"/>
    </location>
</feature>
<feature type="transmembrane region" description="Helical" evidence="18">
    <location>
        <begin position="334"/>
        <end position="358"/>
    </location>
</feature>
<keyword evidence="7" id="KW-0653">Protein transport</keyword>
<keyword evidence="5" id="KW-1003">Cell membrane</keyword>
<evidence type="ECO:0000256" key="16">
    <source>
        <dbReference type="RuleBase" id="RU003945"/>
    </source>
</evidence>
<evidence type="ECO:0000256" key="17">
    <source>
        <dbReference type="SAM" id="MobiDB-lite"/>
    </source>
</evidence>
<accession>A0AAE4U6X6</accession>
<dbReference type="GO" id="GO:0051205">
    <property type="term" value="P:protein insertion into membrane"/>
    <property type="evidence" value="ECO:0007669"/>
    <property type="project" value="TreeGrafter"/>
</dbReference>
<evidence type="ECO:0000256" key="18">
    <source>
        <dbReference type="SAM" id="Phobius"/>
    </source>
</evidence>
<feature type="transmembrane region" description="Helical" evidence="18">
    <location>
        <begin position="16"/>
        <end position="36"/>
    </location>
</feature>
<evidence type="ECO:0000256" key="5">
    <source>
        <dbReference type="ARBA" id="ARBA00022475"/>
    </source>
</evidence>
<dbReference type="PANTHER" id="PTHR12428">
    <property type="entry name" value="OXA1"/>
    <property type="match status" value="1"/>
</dbReference>
<evidence type="ECO:0000256" key="14">
    <source>
        <dbReference type="ARBA" id="ARBA00033245"/>
    </source>
</evidence>
<gene>
    <name evidence="20" type="primary">yidC</name>
    <name evidence="20" type="ORF">R3P82_06310</name>
</gene>
<reference evidence="20" key="1">
    <citation type="submission" date="2023-10" db="EMBL/GenBank/DDBJ databases">
        <title>Development of a sustainable strategy for remediation of hydrocarbon-contaminated territories based on the waste exchange concept.</title>
        <authorList>
            <person name="Krivoruchko A."/>
        </authorList>
    </citation>
    <scope>NUCLEOTIDE SEQUENCE</scope>
    <source>
        <strain evidence="20">IEGM 1175</strain>
    </source>
</reference>
<keyword evidence="10" id="KW-0143">Chaperone</keyword>
<keyword evidence="8 18" id="KW-1133">Transmembrane helix</keyword>
<keyword evidence="4" id="KW-0813">Transport</keyword>